<dbReference type="AlphaFoldDB" id="A0A7W6C451"/>
<protein>
    <submittedName>
        <fullName evidence="1">Uncharacterized protein</fullName>
    </submittedName>
</protein>
<gene>
    <name evidence="1" type="ORF">GGQ73_001365</name>
</gene>
<proteinExistence type="predicted"/>
<sequence length="49" mass="6013">MERNAYPLWFRFHRQFKGFMQIQRFACEGIKKFAQILPLKITKILFCAF</sequence>
<name>A0A7W6C451_9HYPH</name>
<dbReference type="EMBL" id="JACIDV010000003">
    <property type="protein sequence ID" value="MBB3945432.1"/>
    <property type="molecule type" value="Genomic_DNA"/>
</dbReference>
<comment type="caution">
    <text evidence="1">The sequence shown here is derived from an EMBL/GenBank/DDBJ whole genome shotgun (WGS) entry which is preliminary data.</text>
</comment>
<organism evidence="1 2">
    <name type="scientific">Rhizobium skierniewicense</name>
    <dbReference type="NCBI Taxonomy" id="984260"/>
    <lineage>
        <taxon>Bacteria</taxon>
        <taxon>Pseudomonadati</taxon>
        <taxon>Pseudomonadota</taxon>
        <taxon>Alphaproteobacteria</taxon>
        <taxon>Hyphomicrobiales</taxon>
        <taxon>Rhizobiaceae</taxon>
        <taxon>Rhizobium/Agrobacterium group</taxon>
        <taxon>Rhizobium</taxon>
    </lineage>
</organism>
<evidence type="ECO:0000313" key="1">
    <source>
        <dbReference type="EMBL" id="MBB3945432.1"/>
    </source>
</evidence>
<reference evidence="1 2" key="1">
    <citation type="submission" date="2020-08" db="EMBL/GenBank/DDBJ databases">
        <title>Genomic Encyclopedia of Type Strains, Phase IV (KMG-IV): sequencing the most valuable type-strain genomes for metagenomic binning, comparative biology and taxonomic classification.</title>
        <authorList>
            <person name="Goeker M."/>
        </authorList>
    </citation>
    <scope>NUCLEOTIDE SEQUENCE [LARGE SCALE GENOMIC DNA]</scope>
    <source>
        <strain evidence="1 2">DSM 26438</strain>
    </source>
</reference>
<evidence type="ECO:0000313" key="2">
    <source>
        <dbReference type="Proteomes" id="UP000565286"/>
    </source>
</evidence>
<keyword evidence="2" id="KW-1185">Reference proteome</keyword>
<dbReference type="Proteomes" id="UP000565286">
    <property type="component" value="Unassembled WGS sequence"/>
</dbReference>
<accession>A0A7W6C451</accession>